<gene>
    <name evidence="10" type="ORF">SAMN05444410_101545</name>
</gene>
<dbReference type="Pfam" id="PF01120">
    <property type="entry name" value="Alpha_L_fucos"/>
    <property type="match status" value="1"/>
</dbReference>
<evidence type="ECO:0000256" key="5">
    <source>
        <dbReference type="ARBA" id="ARBA00022801"/>
    </source>
</evidence>
<dbReference type="Gene3D" id="2.60.40.1180">
    <property type="entry name" value="Golgi alpha-mannosidase II"/>
    <property type="match status" value="1"/>
</dbReference>
<evidence type="ECO:0000313" key="10">
    <source>
        <dbReference type="EMBL" id="SDW22003.1"/>
    </source>
</evidence>
<dbReference type="PRINTS" id="PR00741">
    <property type="entry name" value="GLHYDRLASE29"/>
</dbReference>
<protein>
    <recommendedName>
        <fullName evidence="3">alpha-L-fucosidase</fullName>
        <ecNumber evidence="3">3.2.1.51</ecNumber>
    </recommendedName>
</protein>
<comment type="function">
    <text evidence="1">Alpha-L-fucosidase is responsible for hydrolyzing the alpha-1,6-linked fucose joined to the reducing-end N-acetylglucosamine of the carbohydrate moieties of glycoproteins.</text>
</comment>
<dbReference type="Gene3D" id="2.60.120.260">
    <property type="entry name" value="Galactose-binding domain-like"/>
    <property type="match status" value="1"/>
</dbReference>
<evidence type="ECO:0000313" key="11">
    <source>
        <dbReference type="Proteomes" id="UP000198711"/>
    </source>
</evidence>
<dbReference type="GO" id="GO:0000272">
    <property type="term" value="P:polysaccharide catabolic process"/>
    <property type="evidence" value="ECO:0007669"/>
    <property type="project" value="TreeGrafter"/>
</dbReference>
<dbReference type="SMART" id="SM00812">
    <property type="entry name" value="Alpha_L_fucos"/>
    <property type="match status" value="1"/>
</dbReference>
<comment type="similarity">
    <text evidence="2">Belongs to the glycosyl hydrolase 29 family.</text>
</comment>
<accession>A0A8X8ID44</accession>
<evidence type="ECO:0000256" key="1">
    <source>
        <dbReference type="ARBA" id="ARBA00004071"/>
    </source>
</evidence>
<dbReference type="InterPro" id="IPR008928">
    <property type="entry name" value="6-hairpin_glycosidase_sf"/>
</dbReference>
<dbReference type="SUPFAM" id="SSF48208">
    <property type="entry name" value="Six-hairpin glycosidases"/>
    <property type="match status" value="1"/>
</dbReference>
<dbReference type="Gene3D" id="1.50.10.10">
    <property type="match status" value="1"/>
</dbReference>
<dbReference type="Proteomes" id="UP000198711">
    <property type="component" value="Unassembled WGS sequence"/>
</dbReference>
<dbReference type="InterPro" id="IPR052369">
    <property type="entry name" value="UG_Glycosaminoglycan_Hydrolase"/>
</dbReference>
<dbReference type="Gene3D" id="3.20.20.80">
    <property type="entry name" value="Glycosidases"/>
    <property type="match status" value="1"/>
</dbReference>
<comment type="caution">
    <text evidence="10">The sequence shown here is derived from an EMBL/GenBank/DDBJ whole genome shotgun (WGS) entry which is preliminary data.</text>
</comment>
<feature type="domain" description="Glycoside hydrolase family 29 N-terminal" evidence="9">
    <location>
        <begin position="61"/>
        <end position="392"/>
    </location>
</feature>
<feature type="chain" id="PRO_5036451066" description="alpha-L-fucosidase" evidence="8">
    <location>
        <begin position="25"/>
        <end position="1008"/>
    </location>
</feature>
<keyword evidence="11" id="KW-1185">Reference proteome</keyword>
<evidence type="ECO:0000256" key="3">
    <source>
        <dbReference type="ARBA" id="ARBA00012662"/>
    </source>
</evidence>
<dbReference type="PANTHER" id="PTHR36845">
    <property type="entry name" value="HYDROLASE, PUTATIVE (AFU_ORTHOLOGUE AFUA_7G05090)-RELATED"/>
    <property type="match status" value="1"/>
</dbReference>
<evidence type="ECO:0000256" key="6">
    <source>
        <dbReference type="ARBA" id="ARBA00023295"/>
    </source>
</evidence>
<name>A0A8X8ID44_9BACT</name>
<dbReference type="InterPro" id="IPR012341">
    <property type="entry name" value="6hp_glycosidase-like_sf"/>
</dbReference>
<dbReference type="InterPro" id="IPR057739">
    <property type="entry name" value="Glyco_hydro_29_N"/>
</dbReference>
<proteinExistence type="inferred from homology"/>
<evidence type="ECO:0000256" key="7">
    <source>
        <dbReference type="ARBA" id="ARBA00038358"/>
    </source>
</evidence>
<dbReference type="PANTHER" id="PTHR36845:SF1">
    <property type="entry name" value="HYDROLASE, PUTATIVE (AFU_ORTHOLOGUE AFUA_7G05090)-RELATED"/>
    <property type="match status" value="1"/>
</dbReference>
<dbReference type="EC" id="3.2.1.51" evidence="3"/>
<evidence type="ECO:0000259" key="9">
    <source>
        <dbReference type="Pfam" id="PF01120"/>
    </source>
</evidence>
<dbReference type="GO" id="GO:0006004">
    <property type="term" value="P:fucose metabolic process"/>
    <property type="evidence" value="ECO:0007669"/>
    <property type="project" value="InterPro"/>
</dbReference>
<dbReference type="EMBL" id="FNNO01000001">
    <property type="protein sequence ID" value="SDW22003.1"/>
    <property type="molecule type" value="Genomic_DNA"/>
</dbReference>
<dbReference type="SUPFAM" id="SSF51445">
    <property type="entry name" value="(Trans)glycosidases"/>
    <property type="match status" value="1"/>
</dbReference>
<keyword evidence="6" id="KW-0326">Glycosidase</keyword>
<dbReference type="InterPro" id="IPR000933">
    <property type="entry name" value="Glyco_hydro_29"/>
</dbReference>
<evidence type="ECO:0000256" key="8">
    <source>
        <dbReference type="SAM" id="SignalP"/>
    </source>
</evidence>
<dbReference type="InterPro" id="IPR013780">
    <property type="entry name" value="Glyco_hydro_b"/>
</dbReference>
<evidence type="ECO:0000256" key="2">
    <source>
        <dbReference type="ARBA" id="ARBA00007951"/>
    </source>
</evidence>
<feature type="signal peptide" evidence="8">
    <location>
        <begin position="1"/>
        <end position="24"/>
    </location>
</feature>
<comment type="similarity">
    <text evidence="7">Belongs to the glycosyl hydrolase 88 family.</text>
</comment>
<dbReference type="GO" id="GO:0052757">
    <property type="term" value="F:chondroitin hydrolase activity"/>
    <property type="evidence" value="ECO:0007669"/>
    <property type="project" value="TreeGrafter"/>
</dbReference>
<evidence type="ECO:0000256" key="4">
    <source>
        <dbReference type="ARBA" id="ARBA00022729"/>
    </source>
</evidence>
<dbReference type="InterPro" id="IPR016286">
    <property type="entry name" value="FUC_metazoa-typ"/>
</dbReference>
<dbReference type="GO" id="GO:0004560">
    <property type="term" value="F:alpha-L-fucosidase activity"/>
    <property type="evidence" value="ECO:0007669"/>
    <property type="project" value="InterPro"/>
</dbReference>
<dbReference type="AlphaFoldDB" id="A0A8X8ID44"/>
<dbReference type="InterPro" id="IPR017853">
    <property type="entry name" value="GH"/>
</dbReference>
<reference evidence="10 11" key="1">
    <citation type="submission" date="2016-10" db="EMBL/GenBank/DDBJ databases">
        <authorList>
            <person name="Varghese N."/>
            <person name="Submissions S."/>
        </authorList>
    </citation>
    <scope>NUCLEOTIDE SEQUENCE [LARGE SCALE GENOMIC DNA]</scope>
    <source>
        <strain evidence="10 11">DSM 25353</strain>
    </source>
</reference>
<dbReference type="RefSeq" id="WP_257574662.1">
    <property type="nucleotide sequence ID" value="NZ_FNNO01000001.1"/>
</dbReference>
<keyword evidence="4 8" id="KW-0732">Signal</keyword>
<keyword evidence="5" id="KW-0378">Hydrolase</keyword>
<organism evidence="10 11">
    <name type="scientific">Hydrobacter penzbergensis</name>
    <dbReference type="NCBI Taxonomy" id="1235997"/>
    <lineage>
        <taxon>Bacteria</taxon>
        <taxon>Pseudomonadati</taxon>
        <taxon>Bacteroidota</taxon>
        <taxon>Chitinophagia</taxon>
        <taxon>Chitinophagales</taxon>
        <taxon>Chitinophagaceae</taxon>
        <taxon>Hydrobacter</taxon>
    </lineage>
</organism>
<sequence length="1008" mass="113209">MKTTIYIQSALLATALLAVNIVFAQNNKGDEDKDMFNNAKARDQQAIDKAVKGWWAQSMKTHDQRIDWWHKAKFGMFIHWGVYSQAGGEWKGQKVSGYAEHLMRKEKISRAEYLELAHHFNPVLFNADTWVRNAREAGMNYLIITSKHHDGFAMYDSKVSDFNIMQQTPFKRDPMKELSAACKKYGVKFGFYYSHAFDWEHPDAPGNDWEYKNPGGDLNLYGGTNWFDVHPELLPKAVKYVNEKAIPQIKELLRNYHPDILWFDTPHKLPLSENIRILEAIRETDPNVVVNGRLARSGDMNFGDYKNTADRPAEFYPVTGDWEAIPTTNESYGYSKYDDSHKPAAFFIQLLAKAVSRGGNLLMNIGPRGDGEMDVKDVTILKGIGEWVAKNKASIYDVGPSSLPLQSWGVTTQKNNLVYLHVFNWPSDGRLQLGGLLNKIDKAYLLTDPAKQPLRIITGNRMTSIMVPPQAPDTSNTVIVLALKEKPKTDSVRFVASNTATRLLAFDAILKGKGFGFGDGKASGYYVDGWKSANQQIAWHFNLGESARFKIVVKYVATPETAGAYQLQLDQNKYEGKVQATEKGNVIQTIELGTADLIAGYHQLTIAPLALGKSELMRLLEVQLVPQNLAAIFTNAEAQSRLMIQEIAKANAGKPDLVSPRTLEHGNLKLVASRDWTSGFFPGVLWFLDAYTGKREWLQAAKQFTANIEKEKTNGTTHDMGFKVYCSFGTGYRITKDAHYKEVIVQAARTLARRFNATTGTLRSWDHSRDKWGFPVIIDNMMNLELLFEGAKLSGDTSLYRIAVAHANTTMKNHFRPDYSSYHVVDYDTLTGKVVKKTTHQGYANESAWARGQAWGLYGYTMCYRETKNKAYLDHAEHIAAFILHHPNLPQDKVPYWDFNAPGIPNEPRDASAAAVIASALYELSAYTKTNAKIYRATADQILESLAGSQYTSPANENKGFILLHSTGAKPANSEVDVPLNYADYYYLEALLRGKNLQEGKPVLQLAK</sequence>